<dbReference type="InterPro" id="IPR029044">
    <property type="entry name" value="Nucleotide-diphossugar_trans"/>
</dbReference>
<evidence type="ECO:0000256" key="1">
    <source>
        <dbReference type="SAM" id="MobiDB-lite"/>
    </source>
</evidence>
<protein>
    <submittedName>
        <fullName evidence="2">Uncharacterized protein</fullName>
    </submittedName>
</protein>
<dbReference type="AlphaFoldDB" id="A0A426QMK3"/>
<dbReference type="EMBL" id="QZMU01000001">
    <property type="protein sequence ID" value="RRQ22957.1"/>
    <property type="molecule type" value="Genomic_DNA"/>
</dbReference>
<accession>A0A426QMK3</accession>
<organism evidence="2 3">
    <name type="scientific">Thiohalobacter thiocyanaticus</name>
    <dbReference type="NCBI Taxonomy" id="585455"/>
    <lineage>
        <taxon>Bacteria</taxon>
        <taxon>Pseudomonadati</taxon>
        <taxon>Pseudomonadota</taxon>
        <taxon>Gammaproteobacteria</taxon>
        <taxon>Thiohalobacterales</taxon>
        <taxon>Thiohalobacteraceae</taxon>
        <taxon>Thiohalobacter</taxon>
    </lineage>
</organism>
<sequence length="117" mass="13126">MEGAHLPAFFFFQPSPPCFWRSRTPGSDGGDARDQSSPTWRPFRRALARAGPGERGIWSHFGIQPTRPETGYGYIQRGDTIGDDGRFKVKRFVETKADLVQAHGLWSPALYWKSGPS</sequence>
<feature type="region of interest" description="Disordered" evidence="1">
    <location>
        <begin position="21"/>
        <end position="40"/>
    </location>
</feature>
<name>A0A426QMK3_9GAMM</name>
<keyword evidence="3" id="KW-1185">Reference proteome</keyword>
<reference evidence="2 3" key="1">
    <citation type="journal article" date="2010" name="Int. J. Syst. Evol. Microbiol.">
        <title>Thiohalobacter thiocyanaticus gen. nov., sp. nov., a moderately halophilic, sulfur-oxidizing gammaproteobacterium from hypersaline lakes, that utilizes thiocyanate.</title>
        <authorList>
            <person name="Sorokin D.Y."/>
            <person name="Kovaleva O.L."/>
            <person name="Tourova T.P."/>
            <person name="Muyzer G."/>
        </authorList>
    </citation>
    <scope>NUCLEOTIDE SEQUENCE [LARGE SCALE GENOMIC DNA]</scope>
    <source>
        <strain evidence="2 3">Hrh1</strain>
    </source>
</reference>
<dbReference type="SUPFAM" id="SSF53448">
    <property type="entry name" value="Nucleotide-diphospho-sugar transferases"/>
    <property type="match status" value="1"/>
</dbReference>
<gene>
    <name evidence="2" type="ORF">D6C00_14170</name>
</gene>
<evidence type="ECO:0000313" key="3">
    <source>
        <dbReference type="Proteomes" id="UP000287798"/>
    </source>
</evidence>
<comment type="caution">
    <text evidence="2">The sequence shown here is derived from an EMBL/GenBank/DDBJ whole genome shotgun (WGS) entry which is preliminary data.</text>
</comment>
<dbReference type="Proteomes" id="UP000287798">
    <property type="component" value="Unassembled WGS sequence"/>
</dbReference>
<proteinExistence type="predicted"/>
<dbReference type="Gene3D" id="3.90.550.10">
    <property type="entry name" value="Spore Coat Polysaccharide Biosynthesis Protein SpsA, Chain A"/>
    <property type="match status" value="1"/>
</dbReference>
<evidence type="ECO:0000313" key="2">
    <source>
        <dbReference type="EMBL" id="RRQ22957.1"/>
    </source>
</evidence>